<evidence type="ECO:0000256" key="12">
    <source>
        <dbReference type="ARBA" id="ARBA00025614"/>
    </source>
</evidence>
<keyword evidence="8 15" id="KW-0406">Ion transport</keyword>
<evidence type="ECO:0000256" key="5">
    <source>
        <dbReference type="ARBA" id="ARBA00022692"/>
    </source>
</evidence>
<keyword evidence="4 15" id="KW-0138">CF(0)</keyword>
<dbReference type="PANTHER" id="PTHR33445:SF1">
    <property type="entry name" value="ATP SYNTHASE SUBUNIT B"/>
    <property type="match status" value="1"/>
</dbReference>
<evidence type="ECO:0000256" key="6">
    <source>
        <dbReference type="ARBA" id="ARBA00022781"/>
    </source>
</evidence>
<keyword evidence="6 15" id="KW-0375">Hydrogen ion transport</keyword>
<reference evidence="18 19" key="1">
    <citation type="journal article" date="2014" name="ISME J.">
        <title>Swapping symbionts in spittlebugs: evolutionary replacement of a reduced genome symbiont.</title>
        <authorList>
            <person name="Koga R."/>
            <person name="Moran N.A."/>
        </authorList>
    </citation>
    <scope>NUCLEOTIDE SEQUENCE [LARGE SCALE GENOMIC DNA]</scope>
    <source>
        <strain evidence="18 19">PSPU</strain>
    </source>
</reference>
<keyword evidence="17" id="KW-0175">Coiled coil</keyword>
<dbReference type="GO" id="GO:0005886">
    <property type="term" value="C:plasma membrane"/>
    <property type="evidence" value="ECO:0007669"/>
    <property type="project" value="UniProtKB-SubCell"/>
</dbReference>
<keyword evidence="2 15" id="KW-0813">Transport</keyword>
<evidence type="ECO:0000256" key="8">
    <source>
        <dbReference type="ARBA" id="ARBA00023065"/>
    </source>
</evidence>
<dbReference type="GO" id="GO:0012505">
    <property type="term" value="C:endomembrane system"/>
    <property type="evidence" value="ECO:0007669"/>
    <property type="project" value="UniProtKB-SubCell"/>
</dbReference>
<evidence type="ECO:0000256" key="3">
    <source>
        <dbReference type="ARBA" id="ARBA00022475"/>
    </source>
</evidence>
<gene>
    <name evidence="15 18" type="primary">atpF</name>
    <name evidence="18" type="ORF">SMPSPU_041</name>
</gene>
<comment type="subcellular location">
    <subcellularLocation>
        <location evidence="15">Cell membrane</location>
        <topology evidence="15">Single-pass membrane protein</topology>
    </subcellularLocation>
    <subcellularLocation>
        <location evidence="14">Endomembrane system</location>
        <topology evidence="14">Single-pass membrane protein</topology>
    </subcellularLocation>
</comment>
<evidence type="ECO:0000256" key="2">
    <source>
        <dbReference type="ARBA" id="ARBA00022448"/>
    </source>
</evidence>
<dbReference type="KEGG" id="smup:SMPSPU_041"/>
<comment type="similarity">
    <text evidence="1 15 16">Belongs to the ATPase B chain family.</text>
</comment>
<dbReference type="EMBL" id="AP013293">
    <property type="protein sequence ID" value="BAO66219.1"/>
    <property type="molecule type" value="Genomic_DNA"/>
</dbReference>
<comment type="subunit">
    <text evidence="13">F-type ATPases have 2 components, F(1) - the catalytic core - and F(0) - the membrane proton channel. F(1) has five subunits: alpha(3), beta(3), gamma(1), delta(1), epsilon(1). F(0) has four main subunits: a(1), b(2) and c(10-14). The alpha and beta chains form an alternating ring which encloses part of the gamma chain. F(1) is attached to F(0) by a central stalk formed by the gamma and epsilon chains, while a peripheral stalk is formed by the delta and b chains.</text>
</comment>
<evidence type="ECO:0000256" key="16">
    <source>
        <dbReference type="RuleBase" id="RU003848"/>
    </source>
</evidence>
<dbReference type="InterPro" id="IPR002146">
    <property type="entry name" value="ATP_synth_b/b'su_bac/chlpt"/>
</dbReference>
<comment type="subunit">
    <text evidence="15">F-type ATPases have 2 components, F(1) - the catalytic core - and F(0) - the membrane proton channel. F(1) has five subunits: alpha(3), beta(3), gamma(1), delta(1), epsilon(1). F(0) has three main subunits: a(1), b(2) and c(10-14). The alpha and beta chains form an alternating ring which encloses part of the gamma chain. F(1) is attached to F(0) by a central stalk formed by the gamma and epsilon chains, while a peripheral stalk is formed by the delta and b chains.</text>
</comment>
<evidence type="ECO:0000256" key="17">
    <source>
        <dbReference type="SAM" id="Coils"/>
    </source>
</evidence>
<keyword evidence="3 15" id="KW-1003">Cell membrane</keyword>
<evidence type="ECO:0000256" key="4">
    <source>
        <dbReference type="ARBA" id="ARBA00022547"/>
    </source>
</evidence>
<dbReference type="GO" id="GO:0046961">
    <property type="term" value="F:proton-transporting ATPase activity, rotational mechanism"/>
    <property type="evidence" value="ECO:0007669"/>
    <property type="project" value="TreeGrafter"/>
</dbReference>
<evidence type="ECO:0000256" key="1">
    <source>
        <dbReference type="ARBA" id="ARBA00005513"/>
    </source>
</evidence>
<evidence type="ECO:0000256" key="7">
    <source>
        <dbReference type="ARBA" id="ARBA00022989"/>
    </source>
</evidence>
<evidence type="ECO:0000313" key="19">
    <source>
        <dbReference type="Proteomes" id="UP000031659"/>
    </source>
</evidence>
<keyword evidence="5 15" id="KW-0812">Transmembrane</keyword>
<dbReference type="GO" id="GO:0045259">
    <property type="term" value="C:proton-transporting ATP synthase complex"/>
    <property type="evidence" value="ECO:0007669"/>
    <property type="project" value="UniProtKB-KW"/>
</dbReference>
<evidence type="ECO:0000313" key="18">
    <source>
        <dbReference type="EMBL" id="BAO66219.1"/>
    </source>
</evidence>
<dbReference type="PANTHER" id="PTHR33445">
    <property type="entry name" value="ATP SYNTHASE SUBUNIT B', CHLOROPLASTIC"/>
    <property type="match status" value="1"/>
</dbReference>
<dbReference type="Proteomes" id="UP000031659">
    <property type="component" value="Chromosome"/>
</dbReference>
<sequence length="157" mass="18597">MDLMTPALGLIFWQSIIFLISFILLSSFAWKPINNFIENREKFILDSINDAKKKKNQIKEIKNKKNQIIKKTEIMKNLIINEAFKRKKKIEKEAKKKAILICDSLIKKTNLLINNNKKMALEEFKKEILNNSIILSERILKKKNNFFVKDLIQNIIY</sequence>
<evidence type="ECO:0000256" key="13">
    <source>
        <dbReference type="ARBA" id="ARBA00026054"/>
    </source>
</evidence>
<keyword evidence="7 15" id="KW-1133">Transmembrane helix</keyword>
<evidence type="ECO:0000256" key="10">
    <source>
        <dbReference type="ARBA" id="ARBA00023310"/>
    </source>
</evidence>
<keyword evidence="9 15" id="KW-0472">Membrane</keyword>
<evidence type="ECO:0000256" key="9">
    <source>
        <dbReference type="ARBA" id="ARBA00023136"/>
    </source>
</evidence>
<comment type="function">
    <text evidence="12">Component of the F(0) channel, it forms part of the peripheral stalk, linking F(1) to F(0). The b'-subunit is a diverged and duplicated form of b found in plants and photosynthetic bacteria.</text>
</comment>
<name>A0AAD1EX85_9FLAO</name>
<protein>
    <recommendedName>
        <fullName evidence="15">ATP synthase subunit b</fullName>
    </recommendedName>
    <alternativeName>
        <fullName evidence="15">ATP synthase F(0) sector subunit b</fullName>
    </alternativeName>
    <alternativeName>
        <fullName evidence="15">ATPase subunit I</fullName>
    </alternativeName>
    <alternativeName>
        <fullName evidence="15">F-type ATPase subunit b</fullName>
        <shortName evidence="15">F-ATPase subunit b</shortName>
    </alternativeName>
</protein>
<feature type="transmembrane region" description="Helical" evidence="15">
    <location>
        <begin position="12"/>
        <end position="30"/>
    </location>
</feature>
<accession>A0AAD1EX85</accession>
<dbReference type="NCBIfam" id="TIGR01144">
    <property type="entry name" value="ATP_synt_b"/>
    <property type="match status" value="1"/>
</dbReference>
<organism evidence="18 19">
    <name type="scientific">Candidatus Karelsulcia muelleri PSPU</name>
    <dbReference type="NCBI Taxonomy" id="1189303"/>
    <lineage>
        <taxon>Bacteria</taxon>
        <taxon>Pseudomonadati</taxon>
        <taxon>Bacteroidota</taxon>
        <taxon>Flavobacteriia</taxon>
        <taxon>Flavobacteriales</taxon>
        <taxon>Candidatus Karelsulcia</taxon>
    </lineage>
</organism>
<dbReference type="CDD" id="cd06503">
    <property type="entry name" value="ATP-synt_Fo_b"/>
    <property type="match status" value="1"/>
</dbReference>
<evidence type="ECO:0000256" key="11">
    <source>
        <dbReference type="ARBA" id="ARBA00025198"/>
    </source>
</evidence>
<comment type="function">
    <text evidence="11 15">F(1)F(0) ATP synthase produces ATP from ADP in the presence of a proton or sodium gradient. F-type ATPases consist of two structural domains, F(1) containing the extramembraneous catalytic core and F(0) containing the membrane proton channel, linked together by a central stalk and a peripheral stalk. During catalysis, ATP synthesis in the catalytic domain of F(1) is coupled via a rotary mechanism of the central stalk subunits to proton translocation.</text>
</comment>
<proteinExistence type="inferred from homology"/>
<dbReference type="RefSeq" id="WP_041093730.1">
    <property type="nucleotide sequence ID" value="NZ_AP013293.1"/>
</dbReference>
<dbReference type="Pfam" id="PF00430">
    <property type="entry name" value="ATP-synt_B"/>
    <property type="match status" value="1"/>
</dbReference>
<keyword evidence="10 15" id="KW-0066">ATP synthesis</keyword>
<dbReference type="AlphaFoldDB" id="A0AAD1EX85"/>
<feature type="coiled-coil region" evidence="17">
    <location>
        <begin position="44"/>
        <end position="71"/>
    </location>
</feature>
<evidence type="ECO:0000256" key="15">
    <source>
        <dbReference type="HAMAP-Rule" id="MF_01398"/>
    </source>
</evidence>
<dbReference type="InterPro" id="IPR050059">
    <property type="entry name" value="ATP_synthase_B_chain"/>
</dbReference>
<evidence type="ECO:0000256" key="14">
    <source>
        <dbReference type="ARBA" id="ARBA00037847"/>
    </source>
</evidence>
<dbReference type="HAMAP" id="MF_01398">
    <property type="entry name" value="ATP_synth_b_bprime"/>
    <property type="match status" value="1"/>
</dbReference>
<dbReference type="InterPro" id="IPR005864">
    <property type="entry name" value="ATP_synth_F0_bsu_bac"/>
</dbReference>
<dbReference type="GO" id="GO:0046933">
    <property type="term" value="F:proton-transporting ATP synthase activity, rotational mechanism"/>
    <property type="evidence" value="ECO:0007669"/>
    <property type="project" value="UniProtKB-UniRule"/>
</dbReference>